<organism evidence="14 15">
    <name type="scientific">Prunus yedoensis var. nudiflora</name>
    <dbReference type="NCBI Taxonomy" id="2094558"/>
    <lineage>
        <taxon>Eukaryota</taxon>
        <taxon>Viridiplantae</taxon>
        <taxon>Streptophyta</taxon>
        <taxon>Embryophyta</taxon>
        <taxon>Tracheophyta</taxon>
        <taxon>Spermatophyta</taxon>
        <taxon>Magnoliopsida</taxon>
        <taxon>eudicotyledons</taxon>
        <taxon>Gunneridae</taxon>
        <taxon>Pentapetalae</taxon>
        <taxon>rosids</taxon>
        <taxon>fabids</taxon>
        <taxon>Rosales</taxon>
        <taxon>Rosaceae</taxon>
        <taxon>Amygdaloideae</taxon>
        <taxon>Amygdaleae</taxon>
        <taxon>Prunus</taxon>
    </lineage>
</organism>
<dbReference type="Pfam" id="PF08263">
    <property type="entry name" value="LRRNT_2"/>
    <property type="match status" value="1"/>
</dbReference>
<keyword evidence="5" id="KW-0812">Transmembrane</keyword>
<dbReference type="STRING" id="2094558.A0A314ZQB6"/>
<dbReference type="PANTHER" id="PTHR48063">
    <property type="entry name" value="LRR RECEPTOR-LIKE KINASE"/>
    <property type="match status" value="1"/>
</dbReference>
<comment type="caution">
    <text evidence="14">The sequence shown here is derived from an EMBL/GenBank/DDBJ whole genome shotgun (WGS) entry which is preliminary data.</text>
</comment>
<evidence type="ECO:0000256" key="9">
    <source>
        <dbReference type="ARBA" id="ARBA00023136"/>
    </source>
</evidence>
<evidence type="ECO:0000256" key="5">
    <source>
        <dbReference type="ARBA" id="ARBA00022692"/>
    </source>
</evidence>
<dbReference type="Pfam" id="PF13855">
    <property type="entry name" value="LRR_8"/>
    <property type="match status" value="1"/>
</dbReference>
<evidence type="ECO:0000259" key="12">
    <source>
        <dbReference type="Pfam" id="PF08263"/>
    </source>
</evidence>
<keyword evidence="7" id="KW-0677">Repeat</keyword>
<comment type="subcellular location">
    <subcellularLocation>
        <location evidence="1">Cell membrane</location>
        <topology evidence="1">Single-pass type I membrane protein</topology>
    </subcellularLocation>
</comment>
<evidence type="ECO:0000259" key="13">
    <source>
        <dbReference type="Pfam" id="PF23598"/>
    </source>
</evidence>
<sequence length="675" mass="74436">MAHSACLLRLEFMETVAMLQVVLLLILSCTITEFAFSSDARVIGCLEAEREALIDFKDGLEDPENRLSSWRGSNCCQWWGIHCNNTTSAVIAVDLHNPHPLYHDSSSRYGFWNLSGEIRPSLKMLESLKHLDLSFNTFNGISIPAFFGSLKNLQYLNLSNAGFSGRVPPNLGNLSSLQYLDVSSNFVSVDNLEWMTGMRSMEYLNMNEADLSMLEPEWIETLNKLSSLTELHLLDCGLSGLIHPLIVINFTSLAVIELGFNSFNSEIPSWLVNISSLEGVSISSSGLYGRIPLGFSELPSLKVLDLSGNENLTASCFQLFRGGWKKTEVINLASLTYMFKLDPSISSLDLYLGSCHLGPSFPAWLRSQKEVKFLDFSNASISGSIPNWFWEISSNFSLLNISFNQLGGQLPNLLNFNPYADIDLSSNFFEGPIPLPTATVELLDLSNNGFSGHIPKTIGETMPNLIFLSLSGNQLIGEIPASIGKFLLLEAIDLSNNMLTGNIPPSIGNCSYLKALDLSKNNLSGKIPSSLAQLRMLQTLHLSDNKLSGGLSQSLQNLSSLETLDIGNNMLTGRIPPWIGKGFEHLRILRLRSNAIFGELPMALSNLSSLHVLDLAENQFNGSIPASFGDFKAMAQTQNMNLFLFYGMYRGSYYDESLIVNLKGSPQNTPRLSPL</sequence>
<keyword evidence="8" id="KW-1133">Transmembrane helix</keyword>
<dbReference type="OrthoDB" id="1154620at2759"/>
<protein>
    <submittedName>
        <fullName evidence="14">Receptor-like protein 12</fullName>
    </submittedName>
</protein>
<feature type="domain" description="Disease resistance R13L4/SHOC-2-like LRR" evidence="13">
    <location>
        <begin position="121"/>
        <end position="309"/>
    </location>
</feature>
<dbReference type="InterPro" id="IPR001611">
    <property type="entry name" value="Leu-rich_rpt"/>
</dbReference>
<dbReference type="Proteomes" id="UP000250321">
    <property type="component" value="Unassembled WGS sequence"/>
</dbReference>
<dbReference type="GO" id="GO:0005886">
    <property type="term" value="C:plasma membrane"/>
    <property type="evidence" value="ECO:0007669"/>
    <property type="project" value="UniProtKB-SubCell"/>
</dbReference>
<keyword evidence="10 14" id="KW-0675">Receptor</keyword>
<dbReference type="SUPFAM" id="SSF52047">
    <property type="entry name" value="RNI-like"/>
    <property type="match status" value="1"/>
</dbReference>
<evidence type="ECO:0000256" key="3">
    <source>
        <dbReference type="ARBA" id="ARBA00022475"/>
    </source>
</evidence>
<evidence type="ECO:0000256" key="7">
    <source>
        <dbReference type="ARBA" id="ARBA00022737"/>
    </source>
</evidence>
<dbReference type="AlphaFoldDB" id="A0A314ZQB6"/>
<dbReference type="SMART" id="SM00369">
    <property type="entry name" value="LRR_TYP"/>
    <property type="match status" value="7"/>
</dbReference>
<keyword evidence="9" id="KW-0472">Membrane</keyword>
<keyword evidence="15" id="KW-1185">Reference proteome</keyword>
<dbReference type="PANTHER" id="PTHR48063:SF16">
    <property type="entry name" value="LRR RECEPTOR-LIKE SERINE_THREONINE-PROTEIN KINASE GSO1"/>
    <property type="match status" value="1"/>
</dbReference>
<comment type="similarity">
    <text evidence="2">Belongs to the RLP family.</text>
</comment>
<feature type="domain" description="Leucine-rich repeat-containing N-terminal plant-type" evidence="12">
    <location>
        <begin position="47"/>
        <end position="84"/>
    </location>
</feature>
<evidence type="ECO:0000256" key="6">
    <source>
        <dbReference type="ARBA" id="ARBA00022729"/>
    </source>
</evidence>
<dbReference type="InterPro" id="IPR003591">
    <property type="entry name" value="Leu-rich_rpt_typical-subtyp"/>
</dbReference>
<gene>
    <name evidence="14" type="ORF">Pyn_22555</name>
</gene>
<evidence type="ECO:0000256" key="2">
    <source>
        <dbReference type="ARBA" id="ARBA00009592"/>
    </source>
</evidence>
<evidence type="ECO:0000256" key="11">
    <source>
        <dbReference type="ARBA" id="ARBA00023180"/>
    </source>
</evidence>
<keyword evidence="11" id="KW-0325">Glycoprotein</keyword>
<dbReference type="FunFam" id="3.80.10.10:FF:000095">
    <property type="entry name" value="LRR receptor-like serine/threonine-protein kinase GSO1"/>
    <property type="match status" value="1"/>
</dbReference>
<dbReference type="InterPro" id="IPR055414">
    <property type="entry name" value="LRR_R13L4/SHOC2-like"/>
</dbReference>
<dbReference type="SUPFAM" id="SSF52058">
    <property type="entry name" value="L domain-like"/>
    <property type="match status" value="1"/>
</dbReference>
<dbReference type="InterPro" id="IPR046956">
    <property type="entry name" value="RLP23-like"/>
</dbReference>
<evidence type="ECO:0000313" key="14">
    <source>
        <dbReference type="EMBL" id="PQQ19624.1"/>
    </source>
</evidence>
<dbReference type="InterPro" id="IPR032675">
    <property type="entry name" value="LRR_dom_sf"/>
</dbReference>
<dbReference type="Pfam" id="PF00560">
    <property type="entry name" value="LRR_1"/>
    <property type="match status" value="4"/>
</dbReference>
<proteinExistence type="inferred from homology"/>
<evidence type="ECO:0000256" key="1">
    <source>
        <dbReference type="ARBA" id="ARBA00004251"/>
    </source>
</evidence>
<keyword evidence="3" id="KW-1003">Cell membrane</keyword>
<evidence type="ECO:0000313" key="15">
    <source>
        <dbReference type="Proteomes" id="UP000250321"/>
    </source>
</evidence>
<dbReference type="PRINTS" id="PR00019">
    <property type="entry name" value="LEURICHRPT"/>
</dbReference>
<keyword evidence="6" id="KW-0732">Signal</keyword>
<name>A0A314ZQB6_PRUYE</name>
<evidence type="ECO:0000256" key="10">
    <source>
        <dbReference type="ARBA" id="ARBA00023170"/>
    </source>
</evidence>
<keyword evidence="4" id="KW-0433">Leucine-rich repeat</keyword>
<dbReference type="EMBL" id="PJQY01000060">
    <property type="protein sequence ID" value="PQQ19624.1"/>
    <property type="molecule type" value="Genomic_DNA"/>
</dbReference>
<reference evidence="14 15" key="1">
    <citation type="submission" date="2018-02" db="EMBL/GenBank/DDBJ databases">
        <title>Draft genome of wild Prunus yedoensis var. nudiflora.</title>
        <authorList>
            <person name="Baek S."/>
            <person name="Kim J.-H."/>
            <person name="Choi K."/>
            <person name="Kim G.-B."/>
            <person name="Cho A."/>
            <person name="Jang H."/>
            <person name="Shin C.-H."/>
            <person name="Yu H.-J."/>
            <person name="Mun J.-H."/>
        </authorList>
    </citation>
    <scope>NUCLEOTIDE SEQUENCE [LARGE SCALE GENOMIC DNA]</scope>
    <source>
        <strain evidence="15">cv. Jeju island</strain>
        <tissue evidence="14">Leaf</tissue>
    </source>
</reference>
<evidence type="ECO:0000256" key="4">
    <source>
        <dbReference type="ARBA" id="ARBA00022614"/>
    </source>
</evidence>
<accession>A0A314ZQB6</accession>
<dbReference type="Pfam" id="PF23598">
    <property type="entry name" value="LRR_14"/>
    <property type="match status" value="1"/>
</dbReference>
<dbReference type="Gene3D" id="3.80.10.10">
    <property type="entry name" value="Ribonuclease Inhibitor"/>
    <property type="match status" value="3"/>
</dbReference>
<dbReference type="InterPro" id="IPR013210">
    <property type="entry name" value="LRR_N_plant-typ"/>
</dbReference>
<evidence type="ECO:0000256" key="8">
    <source>
        <dbReference type="ARBA" id="ARBA00022989"/>
    </source>
</evidence>